<feature type="region of interest" description="Disordered" evidence="1">
    <location>
        <begin position="132"/>
        <end position="152"/>
    </location>
</feature>
<gene>
    <name evidence="2" type="ORF">DIT97_00590</name>
</gene>
<organism evidence="2 3">
    <name type="scientific">Gimesia maris</name>
    <dbReference type="NCBI Taxonomy" id="122"/>
    <lineage>
        <taxon>Bacteria</taxon>
        <taxon>Pseudomonadati</taxon>
        <taxon>Planctomycetota</taxon>
        <taxon>Planctomycetia</taxon>
        <taxon>Planctomycetales</taxon>
        <taxon>Planctomycetaceae</taxon>
        <taxon>Gimesia</taxon>
    </lineage>
</organism>
<dbReference type="Proteomes" id="UP000263642">
    <property type="component" value="Unassembled WGS sequence"/>
</dbReference>
<evidence type="ECO:0000256" key="1">
    <source>
        <dbReference type="SAM" id="MobiDB-lite"/>
    </source>
</evidence>
<evidence type="ECO:0000313" key="3">
    <source>
        <dbReference type="Proteomes" id="UP000263642"/>
    </source>
</evidence>
<reference evidence="2 3" key="1">
    <citation type="journal article" date="2018" name="Nat. Biotechnol.">
        <title>A standardized bacterial taxonomy based on genome phylogeny substantially revises the tree of life.</title>
        <authorList>
            <person name="Parks D.H."/>
            <person name="Chuvochina M."/>
            <person name="Waite D.W."/>
            <person name="Rinke C."/>
            <person name="Skarshewski A."/>
            <person name="Chaumeil P.A."/>
            <person name="Hugenholtz P."/>
        </authorList>
    </citation>
    <scope>NUCLEOTIDE SEQUENCE [LARGE SCALE GENOMIC DNA]</scope>
    <source>
        <strain evidence="2">UBA9375</strain>
    </source>
</reference>
<comment type="caution">
    <text evidence="2">The sequence shown here is derived from an EMBL/GenBank/DDBJ whole genome shotgun (WGS) entry which is preliminary data.</text>
</comment>
<dbReference type="AlphaFoldDB" id="A0A3D3QZ55"/>
<evidence type="ECO:0000313" key="2">
    <source>
        <dbReference type="EMBL" id="HCO21626.1"/>
    </source>
</evidence>
<proteinExistence type="predicted"/>
<sequence>MNALLLNRQPVFSIPATLSLICLGGSLLTSSGCEQASDQKVIPESSTTVNQPEVETSVPPASQQVSQTVVSDRVEGQQVSIQLEIPHQQVKPGASFPVTVKFDIAPLWEIRSLEAQPENVATQLKLELPDGFETQGDWQAPPSGRSQSADRHPVYSGQVEFQQMILVTKEAQPGEYEISSQVQYQACDEFRCLSPTQKRLHVTILVDRLNSVKE</sequence>
<name>A0A3D3QZ55_9PLAN</name>
<protein>
    <submittedName>
        <fullName evidence="2">Uncharacterized protein</fullName>
    </submittedName>
</protein>
<dbReference type="EMBL" id="DQAY01000008">
    <property type="protein sequence ID" value="HCO21626.1"/>
    <property type="molecule type" value="Genomic_DNA"/>
</dbReference>
<accession>A0A3D3QZ55</accession>